<dbReference type="Gene3D" id="3.10.620.30">
    <property type="match status" value="1"/>
</dbReference>
<gene>
    <name evidence="2" type="ORF">NX02_20565</name>
</gene>
<dbReference type="RefSeq" id="WP_025293913.1">
    <property type="nucleotide sequence ID" value="NZ_CP006644.1"/>
</dbReference>
<dbReference type="OrthoDB" id="9804023at2"/>
<dbReference type="EMBL" id="CP006644">
    <property type="protein sequence ID" value="AHE55754.1"/>
    <property type="molecule type" value="Genomic_DNA"/>
</dbReference>
<dbReference type="InterPro" id="IPR002931">
    <property type="entry name" value="Transglutaminase-like"/>
</dbReference>
<dbReference type="PANTHER" id="PTHR33490:SF6">
    <property type="entry name" value="SLL1049 PROTEIN"/>
    <property type="match status" value="1"/>
</dbReference>
<dbReference type="PANTHER" id="PTHR33490">
    <property type="entry name" value="BLR5614 PROTEIN-RELATED"/>
    <property type="match status" value="1"/>
</dbReference>
<keyword evidence="3" id="KW-1185">Reference proteome</keyword>
<dbReference type="STRING" id="1123269.NX02_20565"/>
<dbReference type="PATRIC" id="fig|1123269.5.peg.4018"/>
<dbReference type="KEGG" id="ssan:NX02_20565"/>
<dbReference type="SMART" id="SM00460">
    <property type="entry name" value="TGc"/>
    <property type="match status" value="1"/>
</dbReference>
<dbReference type="InterPro" id="IPR038765">
    <property type="entry name" value="Papain-like_cys_pep_sf"/>
</dbReference>
<proteinExistence type="predicted"/>
<sequence>MRLTIDHRSRYSFSEPQARIVQMLRVTPQDHGGQTVAGWRIDIDQDCRLREGRDGFGNITTMLYIDGPLTEFAISVHGEVLTEACGGRVSGAPDPLPPLVYTRQTALTRADTAIEALAREGGAPEAISRLVQGRARLFKSRPVLGRTAAQTLAEGQGTARDIAHLFASAVRVAGYPARFVAGHCLAFSSGPAARPHSWVEVLIDDEWIAFDPCVGARAEVDYVRVAAGLDASDATPISGAREGGGIEMLDVDVDVEVEDAGQARQQQS</sequence>
<dbReference type="eggNOG" id="COG1305">
    <property type="taxonomic scope" value="Bacteria"/>
</dbReference>
<organism evidence="2 3">
    <name type="scientific">Sphingomonas sanxanigenens DSM 19645 = NX02</name>
    <dbReference type="NCBI Taxonomy" id="1123269"/>
    <lineage>
        <taxon>Bacteria</taxon>
        <taxon>Pseudomonadati</taxon>
        <taxon>Pseudomonadota</taxon>
        <taxon>Alphaproteobacteria</taxon>
        <taxon>Sphingomonadales</taxon>
        <taxon>Sphingomonadaceae</taxon>
        <taxon>Sphingomonas</taxon>
    </lineage>
</organism>
<dbReference type="AlphaFoldDB" id="W0ACX3"/>
<dbReference type="Proteomes" id="UP000018851">
    <property type="component" value="Chromosome"/>
</dbReference>
<evidence type="ECO:0000259" key="1">
    <source>
        <dbReference type="SMART" id="SM00460"/>
    </source>
</evidence>
<feature type="domain" description="Transglutaminase-like" evidence="1">
    <location>
        <begin position="151"/>
        <end position="214"/>
    </location>
</feature>
<name>W0ACX3_9SPHN</name>
<accession>W0ACX3</accession>
<dbReference type="SUPFAM" id="SSF54001">
    <property type="entry name" value="Cysteine proteinases"/>
    <property type="match status" value="1"/>
</dbReference>
<reference evidence="2 3" key="1">
    <citation type="submission" date="2013-07" db="EMBL/GenBank/DDBJ databases">
        <title>Completed genome of Sphingomonas sanxanigenens NX02.</title>
        <authorList>
            <person name="Ma T."/>
            <person name="Huang H."/>
            <person name="Wu M."/>
            <person name="Li X."/>
            <person name="Li G."/>
        </authorList>
    </citation>
    <scope>NUCLEOTIDE SEQUENCE [LARGE SCALE GENOMIC DNA]</scope>
    <source>
        <strain evidence="2 3">NX02</strain>
    </source>
</reference>
<dbReference type="Pfam" id="PF01841">
    <property type="entry name" value="Transglut_core"/>
    <property type="match status" value="1"/>
</dbReference>
<dbReference type="HOGENOM" id="CLU_008973_1_2_5"/>
<dbReference type="Pfam" id="PF08379">
    <property type="entry name" value="Bact_transglu_N"/>
    <property type="match status" value="1"/>
</dbReference>
<protein>
    <recommendedName>
        <fullName evidence="1">Transglutaminase-like domain-containing protein</fullName>
    </recommendedName>
</protein>
<evidence type="ECO:0000313" key="2">
    <source>
        <dbReference type="EMBL" id="AHE55754.1"/>
    </source>
</evidence>
<evidence type="ECO:0000313" key="3">
    <source>
        <dbReference type="Proteomes" id="UP000018851"/>
    </source>
</evidence>
<dbReference type="InterPro" id="IPR013589">
    <property type="entry name" value="Bac_transglu_N"/>
</dbReference>